<protein>
    <submittedName>
        <fullName evidence="2">Uncharacterized protein</fullName>
    </submittedName>
</protein>
<reference evidence="2 3" key="1">
    <citation type="submission" date="2024-12" db="EMBL/GenBank/DDBJ databases">
        <authorList>
            <person name="Alaofin S."/>
            <person name="Velasco D."/>
            <person name="Li D."/>
            <person name="Baldwin T."/>
            <person name="Liu Z."/>
            <person name="Schachterle J.K."/>
        </authorList>
    </citation>
    <scope>NUCLEOTIDE SEQUENCE [LARGE SCALE GENOMIC DNA]</scope>
    <source>
        <strain evidence="2 3">B1</strain>
    </source>
</reference>
<comment type="caution">
    <text evidence="2">The sequence shown here is derived from an EMBL/GenBank/DDBJ whole genome shotgun (WGS) entry which is preliminary data.</text>
</comment>
<keyword evidence="3" id="KW-1185">Reference proteome</keyword>
<name>A0ABW9KXY9_XANCT</name>
<sequence length="107" mass="11565">MASKKIKKTTPVTAPTKPKGVPRNKKNVVATNKSQIAIYASPKISKAMEIIGEMKIFEGVKVLEVIEAAYNQGKKDGARDAFDHVQTGITAAQKAVPHKNPGKPKKK</sequence>
<accession>A0ABW9KXY9</accession>
<proteinExistence type="predicted"/>
<dbReference type="EMBL" id="JBKAMQ010000002">
    <property type="protein sequence ID" value="MFN6507751.1"/>
    <property type="molecule type" value="Genomic_DNA"/>
</dbReference>
<evidence type="ECO:0000313" key="2">
    <source>
        <dbReference type="EMBL" id="MFN6507751.1"/>
    </source>
</evidence>
<organism evidence="2 3">
    <name type="scientific">Xanthomonas translucens pv. translucens</name>
    <dbReference type="NCBI Taxonomy" id="134875"/>
    <lineage>
        <taxon>Bacteria</taxon>
        <taxon>Pseudomonadati</taxon>
        <taxon>Pseudomonadota</taxon>
        <taxon>Gammaproteobacteria</taxon>
        <taxon>Lysobacterales</taxon>
        <taxon>Lysobacteraceae</taxon>
        <taxon>Xanthomonas</taxon>
        <taxon>Xanthomonas translucens group</taxon>
    </lineage>
</organism>
<feature type="region of interest" description="Disordered" evidence="1">
    <location>
        <begin position="1"/>
        <end position="24"/>
    </location>
</feature>
<dbReference type="RefSeq" id="WP_155646578.1">
    <property type="nucleotide sequence ID" value="NZ_CP064001.1"/>
</dbReference>
<evidence type="ECO:0000313" key="3">
    <source>
        <dbReference type="Proteomes" id="UP001635788"/>
    </source>
</evidence>
<feature type="compositionally biased region" description="Low complexity" evidence="1">
    <location>
        <begin position="9"/>
        <end position="19"/>
    </location>
</feature>
<dbReference type="Proteomes" id="UP001635788">
    <property type="component" value="Unassembled WGS sequence"/>
</dbReference>
<gene>
    <name evidence="2" type="ORF">ACK3FC_11120</name>
</gene>
<evidence type="ECO:0000256" key="1">
    <source>
        <dbReference type="SAM" id="MobiDB-lite"/>
    </source>
</evidence>